<dbReference type="InterPro" id="IPR036188">
    <property type="entry name" value="FAD/NAD-bd_sf"/>
</dbReference>
<proteinExistence type="inferred from homology"/>
<dbReference type="Pfam" id="PF02852">
    <property type="entry name" value="Pyr_redox_dim"/>
    <property type="match status" value="1"/>
</dbReference>
<keyword evidence="5" id="KW-0560">Oxidoreductase</keyword>
<evidence type="ECO:0000256" key="1">
    <source>
        <dbReference type="ARBA" id="ARBA00001974"/>
    </source>
</evidence>
<dbReference type="InterPro" id="IPR023753">
    <property type="entry name" value="FAD/NAD-binding_dom"/>
</dbReference>
<feature type="domain" description="FAD/NAD(P)-binding" evidence="8">
    <location>
        <begin position="4"/>
        <end position="308"/>
    </location>
</feature>
<feature type="domain" description="Pyridine nucleotide-disulphide oxidoreductase dimerisation" evidence="7">
    <location>
        <begin position="334"/>
        <end position="436"/>
    </location>
</feature>
<dbReference type="GO" id="GO:0016491">
    <property type="term" value="F:oxidoreductase activity"/>
    <property type="evidence" value="ECO:0007669"/>
    <property type="project" value="UniProtKB-KW"/>
</dbReference>
<dbReference type="InterPro" id="IPR050260">
    <property type="entry name" value="FAD-bd_OxRdtase"/>
</dbReference>
<name>A0A0M1VTZ4_FUSVC</name>
<dbReference type="SUPFAM" id="SSF55424">
    <property type="entry name" value="FAD/NAD-linked reductases, dimerisation (C-terminal) domain"/>
    <property type="match status" value="1"/>
</dbReference>
<evidence type="ECO:0000313" key="10">
    <source>
        <dbReference type="Proteomes" id="UP000004925"/>
    </source>
</evidence>
<accession>A0A0M1VTZ4</accession>
<evidence type="ECO:0000256" key="6">
    <source>
        <dbReference type="ARBA" id="ARBA00023284"/>
    </source>
</evidence>
<dbReference type="Proteomes" id="UP000004925">
    <property type="component" value="Unassembled WGS sequence"/>
</dbReference>
<dbReference type="SUPFAM" id="SSF51905">
    <property type="entry name" value="FAD/NAD(P)-binding domain"/>
    <property type="match status" value="1"/>
</dbReference>
<dbReference type="PRINTS" id="PR00368">
    <property type="entry name" value="FADPNR"/>
</dbReference>
<dbReference type="InterPro" id="IPR004099">
    <property type="entry name" value="Pyr_nucl-diS_OxRdtase_dimer"/>
</dbReference>
<evidence type="ECO:0000256" key="3">
    <source>
        <dbReference type="ARBA" id="ARBA00022630"/>
    </source>
</evidence>
<comment type="cofactor">
    <cofactor evidence="1">
        <name>FAD</name>
        <dbReference type="ChEBI" id="CHEBI:57692"/>
    </cofactor>
</comment>
<dbReference type="InterPro" id="IPR016156">
    <property type="entry name" value="FAD/NAD-linked_Rdtase_dimer_sf"/>
</dbReference>
<evidence type="ECO:0000259" key="7">
    <source>
        <dbReference type="Pfam" id="PF02852"/>
    </source>
</evidence>
<evidence type="ECO:0008006" key="11">
    <source>
        <dbReference type="Google" id="ProtNLM"/>
    </source>
</evidence>
<keyword evidence="4" id="KW-0274">FAD</keyword>
<comment type="caution">
    <text evidence="9">The sequence shown here is derived from an EMBL/GenBank/DDBJ whole genome shotgun (WGS) entry which is preliminary data.</text>
</comment>
<dbReference type="Gene3D" id="3.50.50.60">
    <property type="entry name" value="FAD/NAD(P)-binding domain"/>
    <property type="match status" value="2"/>
</dbReference>
<organism evidence="9 10">
    <name type="scientific">Fusobacterium vincentii 4_1_13</name>
    <dbReference type="NCBI Taxonomy" id="469606"/>
    <lineage>
        <taxon>Bacteria</taxon>
        <taxon>Fusobacteriati</taxon>
        <taxon>Fusobacteriota</taxon>
        <taxon>Fusobacteriia</taxon>
        <taxon>Fusobacteriales</taxon>
        <taxon>Fusobacteriaceae</taxon>
        <taxon>Fusobacterium</taxon>
    </lineage>
</organism>
<keyword evidence="6" id="KW-0676">Redox-active center</keyword>
<dbReference type="RefSeq" id="WP_032843608.1">
    <property type="nucleotide sequence ID" value="NZ_KQ235735.1"/>
</dbReference>
<sequence length="449" mass="49849">MNKKIIIVGGVAAGMSAASKAKRIDKNLDITVYEMTDAISWGACGLPYYVGDFFSDSSIMVARTYEEFQKEGINIKIKHKVENIDFKNKKVFVRNLNENKVFEDNYDELVIATGASSVSPKDIKNLDAEGVYHLKTFNEGLELKKEMLKKENENIIIIGGGYIGIEIAEAALKLGKNVRIFQHTDRILNKTFDKEITDVLEEHIREHKKVSLHLNESPVEVRTFENKVIGLKTDKKEYAANLIIVATGIKPNTEFLKDTGIELFKNGAIIIDRFGKTNISNVYAAGDCATVYHSVLEKNVYIALATTANKLGRLIGENLTGANKKFMGTLGSAGIKVLEFEAGRTGITEQEAKDNNINYKSVFVKGKDHTAYYPDREDVYIKLIYNADTKILLGAQIAGKRGAALRADSLAVAIQNRMTVQELANMDFLYAPPFSTTWDIINVAANVAK</sequence>
<reference evidence="9 10" key="1">
    <citation type="submission" date="2011-10" db="EMBL/GenBank/DDBJ databases">
        <title>The Genome Sequence of Fusobacterium sp. 4_1_13.</title>
        <authorList>
            <consortium name="The Broad Institute Genome Sequencing Platform"/>
            <person name="Earl A."/>
            <person name="Ward D."/>
            <person name="Feldgarden M."/>
            <person name="Gevers D."/>
            <person name="Strauss J."/>
            <person name="Ambrose C."/>
            <person name="Allen-Vercoe E."/>
            <person name="Young S.K."/>
            <person name="Zeng Q."/>
            <person name="Gargeya S."/>
            <person name="Fitzgerald M."/>
            <person name="Haas B."/>
            <person name="Abouelleil A."/>
            <person name="Alvarado L."/>
            <person name="Arachchi H.M."/>
            <person name="Berlin A."/>
            <person name="Brown A."/>
            <person name="Chapman S.B."/>
            <person name="Chen Z."/>
            <person name="Dunbar C."/>
            <person name="Freedman E."/>
            <person name="Gearin G."/>
            <person name="Goldberg J."/>
            <person name="Griggs A."/>
            <person name="Gujja S."/>
            <person name="Heiman D."/>
            <person name="Howarth C."/>
            <person name="Larson L."/>
            <person name="Lui A."/>
            <person name="MacDonald P.J."/>
            <person name="Montmayeur A."/>
            <person name="Murphy C."/>
            <person name="Neiman D."/>
            <person name="Pearson M."/>
            <person name="Priest M."/>
            <person name="Roberts A."/>
            <person name="Saif S."/>
            <person name="Shea T."/>
            <person name="Shenoy N."/>
            <person name="Sisk P."/>
            <person name="Stolte C."/>
            <person name="Sykes S."/>
            <person name="Wortman J."/>
            <person name="Nusbaum C."/>
            <person name="Birren B."/>
        </authorList>
    </citation>
    <scope>NUCLEOTIDE SEQUENCE [LARGE SCALE GENOMIC DNA]</scope>
    <source>
        <strain evidence="9 10">4_1_13</strain>
    </source>
</reference>
<dbReference type="AlphaFoldDB" id="A0A0M1VTZ4"/>
<dbReference type="NCBIfam" id="NF007123">
    <property type="entry name" value="PRK09564.1"/>
    <property type="match status" value="1"/>
</dbReference>
<evidence type="ECO:0000256" key="4">
    <source>
        <dbReference type="ARBA" id="ARBA00022827"/>
    </source>
</evidence>
<dbReference type="EMBL" id="ACDE02000012">
    <property type="protein sequence ID" value="EEO39878.2"/>
    <property type="molecule type" value="Genomic_DNA"/>
</dbReference>
<dbReference type="eggNOG" id="COG0446">
    <property type="taxonomic scope" value="Bacteria"/>
</dbReference>
<comment type="similarity">
    <text evidence="2">Belongs to the class-III pyridine nucleotide-disulfide oxidoreductase family.</text>
</comment>
<evidence type="ECO:0000256" key="2">
    <source>
        <dbReference type="ARBA" id="ARBA00009130"/>
    </source>
</evidence>
<gene>
    <name evidence="9" type="ORF">FSCG_00591</name>
</gene>
<dbReference type="PANTHER" id="PTHR43429">
    <property type="entry name" value="PYRIDINE NUCLEOTIDE-DISULFIDE OXIDOREDUCTASE DOMAIN-CONTAINING"/>
    <property type="match status" value="1"/>
</dbReference>
<protein>
    <recommendedName>
        <fullName evidence="11">CoA-disulfide reductase</fullName>
    </recommendedName>
</protein>
<dbReference type="Pfam" id="PF07992">
    <property type="entry name" value="Pyr_redox_2"/>
    <property type="match status" value="1"/>
</dbReference>
<dbReference type="PRINTS" id="PR00411">
    <property type="entry name" value="PNDRDTASEI"/>
</dbReference>
<evidence type="ECO:0000256" key="5">
    <source>
        <dbReference type="ARBA" id="ARBA00023002"/>
    </source>
</evidence>
<evidence type="ECO:0000259" key="8">
    <source>
        <dbReference type="Pfam" id="PF07992"/>
    </source>
</evidence>
<keyword evidence="3" id="KW-0285">Flavoprotein</keyword>
<evidence type="ECO:0000313" key="9">
    <source>
        <dbReference type="EMBL" id="EEO39878.2"/>
    </source>
</evidence>
<dbReference type="PANTHER" id="PTHR43429:SF1">
    <property type="entry name" value="NAD(P)H SULFUR OXIDOREDUCTASE (COA-DEPENDENT)"/>
    <property type="match status" value="1"/>
</dbReference>